<evidence type="ECO:0000256" key="3">
    <source>
        <dbReference type="ARBA" id="ARBA00023274"/>
    </source>
</evidence>
<protein>
    <recommendedName>
        <fullName evidence="6">40S ribosomal protein S29</fullName>
    </recommendedName>
</protein>
<dbReference type="GO" id="GO:0005840">
    <property type="term" value="C:ribosome"/>
    <property type="evidence" value="ECO:0007669"/>
    <property type="project" value="UniProtKB-KW"/>
</dbReference>
<sequence>MTHMPAITIEVENFVTTNVPAARSVDVIMTNPTSYTDLPFQQTREEEVTRAKPFSGSHLSLADLLRLAIPCIPTINRVCGNSHGLIRKYGLMCCRQCFRNNAKEIGFIKYR</sequence>
<reference evidence="4 5" key="1">
    <citation type="journal article" date="2024" name="Plant Biotechnol. J.">
        <title>Dendrobium thyrsiflorum genome and its molecular insights into genes involved in important horticultural traits.</title>
        <authorList>
            <person name="Chen B."/>
            <person name="Wang J.Y."/>
            <person name="Zheng P.J."/>
            <person name="Li K.L."/>
            <person name="Liang Y.M."/>
            <person name="Chen X.F."/>
            <person name="Zhang C."/>
            <person name="Zhao X."/>
            <person name="He X."/>
            <person name="Zhang G.Q."/>
            <person name="Liu Z.J."/>
            <person name="Xu Q."/>
        </authorList>
    </citation>
    <scope>NUCLEOTIDE SEQUENCE [LARGE SCALE GENOMIC DNA]</scope>
    <source>
        <strain evidence="4">GZMU011</strain>
    </source>
</reference>
<comment type="caution">
    <text evidence="4">The sequence shown here is derived from an EMBL/GenBank/DDBJ whole genome shotgun (WGS) entry which is preliminary data.</text>
</comment>
<dbReference type="GO" id="GO:1990904">
    <property type="term" value="C:ribonucleoprotein complex"/>
    <property type="evidence" value="ECO:0007669"/>
    <property type="project" value="UniProtKB-KW"/>
</dbReference>
<dbReference type="InterPro" id="IPR043140">
    <property type="entry name" value="Ribosomal_uS14_sf"/>
</dbReference>
<comment type="similarity">
    <text evidence="1">Belongs to the universal ribosomal protein uS14 family.</text>
</comment>
<accession>A0ABD0VMG1</accession>
<dbReference type="AlphaFoldDB" id="A0ABD0VMG1"/>
<dbReference type="Gene3D" id="4.10.830.10">
    <property type="entry name" value="30s Ribosomal Protein S14, Chain N"/>
    <property type="match status" value="1"/>
</dbReference>
<evidence type="ECO:0000256" key="1">
    <source>
        <dbReference type="ARBA" id="ARBA00009083"/>
    </source>
</evidence>
<evidence type="ECO:0000313" key="4">
    <source>
        <dbReference type="EMBL" id="KAL0925998.1"/>
    </source>
</evidence>
<dbReference type="EMBL" id="JANQDX010000004">
    <property type="protein sequence ID" value="KAL0925998.1"/>
    <property type="molecule type" value="Genomic_DNA"/>
</dbReference>
<evidence type="ECO:0000313" key="5">
    <source>
        <dbReference type="Proteomes" id="UP001552299"/>
    </source>
</evidence>
<organism evidence="4 5">
    <name type="scientific">Dendrobium thyrsiflorum</name>
    <name type="common">Pinecone-like raceme dendrobium</name>
    <name type="synonym">Orchid</name>
    <dbReference type="NCBI Taxonomy" id="117978"/>
    <lineage>
        <taxon>Eukaryota</taxon>
        <taxon>Viridiplantae</taxon>
        <taxon>Streptophyta</taxon>
        <taxon>Embryophyta</taxon>
        <taxon>Tracheophyta</taxon>
        <taxon>Spermatophyta</taxon>
        <taxon>Magnoliopsida</taxon>
        <taxon>Liliopsida</taxon>
        <taxon>Asparagales</taxon>
        <taxon>Orchidaceae</taxon>
        <taxon>Epidendroideae</taxon>
        <taxon>Malaxideae</taxon>
        <taxon>Dendrobiinae</taxon>
        <taxon>Dendrobium</taxon>
    </lineage>
</organism>
<keyword evidence="5" id="KW-1185">Reference proteome</keyword>
<gene>
    <name evidence="4" type="ORF">M5K25_004378</name>
</gene>
<name>A0ABD0VMG1_DENTH</name>
<dbReference type="InterPro" id="IPR039744">
    <property type="entry name" value="RIbosomal_uS14_euk_arc"/>
</dbReference>
<evidence type="ECO:0008006" key="6">
    <source>
        <dbReference type="Google" id="ProtNLM"/>
    </source>
</evidence>
<dbReference type="PANTHER" id="PTHR12010:SF2">
    <property type="entry name" value="40S RIBOSOMAL PROTEIN S29"/>
    <property type="match status" value="1"/>
</dbReference>
<keyword evidence="3" id="KW-0687">Ribonucleoprotein</keyword>
<dbReference type="PANTHER" id="PTHR12010">
    <property type="entry name" value="40S RIBOSOMAL PROTEIN S29"/>
    <property type="match status" value="1"/>
</dbReference>
<dbReference type="InterPro" id="IPR001209">
    <property type="entry name" value="Ribosomal_uS14"/>
</dbReference>
<evidence type="ECO:0000256" key="2">
    <source>
        <dbReference type="ARBA" id="ARBA00022980"/>
    </source>
</evidence>
<proteinExistence type="inferred from homology"/>
<dbReference type="FunFam" id="4.10.830.10:FF:000002">
    <property type="entry name" value="40S ribosomal protein S29"/>
    <property type="match status" value="1"/>
</dbReference>
<keyword evidence="2" id="KW-0689">Ribosomal protein</keyword>
<dbReference type="Pfam" id="PF00253">
    <property type="entry name" value="Ribosomal_S14"/>
    <property type="match status" value="1"/>
</dbReference>
<dbReference type="Proteomes" id="UP001552299">
    <property type="component" value="Unassembled WGS sequence"/>
</dbReference>